<evidence type="ECO:0000313" key="7">
    <source>
        <dbReference type="EMBL" id="CAI5745893.1"/>
    </source>
</evidence>
<dbReference type="PANTHER" id="PTHR11108">
    <property type="entry name" value="FERROCHELATASE"/>
    <property type="match status" value="1"/>
</dbReference>
<gene>
    <name evidence="7" type="ORF">PDE001_LOCUS10929</name>
</gene>
<evidence type="ECO:0008006" key="9">
    <source>
        <dbReference type="Google" id="ProtNLM"/>
    </source>
</evidence>
<dbReference type="GO" id="GO:0004325">
    <property type="term" value="F:ferrochelatase activity"/>
    <property type="evidence" value="ECO:0007669"/>
    <property type="project" value="InterPro"/>
</dbReference>
<evidence type="ECO:0000256" key="6">
    <source>
        <dbReference type="RuleBase" id="RU004185"/>
    </source>
</evidence>
<evidence type="ECO:0000256" key="3">
    <source>
        <dbReference type="ARBA" id="ARBA00023133"/>
    </source>
</evidence>
<dbReference type="PANTHER" id="PTHR11108:SF1">
    <property type="entry name" value="FERROCHELATASE, MITOCHONDRIAL"/>
    <property type="match status" value="1"/>
</dbReference>
<comment type="similarity">
    <text evidence="6">Belongs to the ferrochelatase family.</text>
</comment>
<dbReference type="CDD" id="cd03411">
    <property type="entry name" value="Ferrochelatase_N"/>
    <property type="match status" value="1"/>
</dbReference>
<comment type="caution">
    <text evidence="7">The sequence shown here is derived from an EMBL/GenBank/DDBJ whole genome shotgun (WGS) entry which is preliminary data.</text>
</comment>
<evidence type="ECO:0000313" key="8">
    <source>
        <dbReference type="Proteomes" id="UP001162029"/>
    </source>
</evidence>
<dbReference type="Pfam" id="PF00762">
    <property type="entry name" value="Ferrochelatase"/>
    <property type="match status" value="1"/>
</dbReference>
<dbReference type="InterPro" id="IPR033659">
    <property type="entry name" value="Ferrochelatase_N"/>
</dbReference>
<organism evidence="7 8">
    <name type="scientific">Peronospora destructor</name>
    <dbReference type="NCBI Taxonomy" id="86335"/>
    <lineage>
        <taxon>Eukaryota</taxon>
        <taxon>Sar</taxon>
        <taxon>Stramenopiles</taxon>
        <taxon>Oomycota</taxon>
        <taxon>Peronosporomycetes</taxon>
        <taxon>Peronosporales</taxon>
        <taxon>Peronosporaceae</taxon>
        <taxon>Peronospora</taxon>
    </lineage>
</organism>
<dbReference type="FunFam" id="3.40.50.1400:FF:000001">
    <property type="entry name" value="Ferrochelatase"/>
    <property type="match status" value="1"/>
</dbReference>
<dbReference type="SUPFAM" id="SSF48371">
    <property type="entry name" value="ARM repeat"/>
    <property type="match status" value="1"/>
</dbReference>
<keyword evidence="5" id="KW-0627">Porphyrin biosynthesis</keyword>
<dbReference type="Gene3D" id="3.40.50.1400">
    <property type="match status" value="2"/>
</dbReference>
<keyword evidence="4" id="KW-0456">Lyase</keyword>
<proteinExistence type="inferred from homology"/>
<evidence type="ECO:0000256" key="2">
    <source>
        <dbReference type="ARBA" id="ARBA00023004"/>
    </source>
</evidence>
<name>A0AAV0VC04_9STRA</name>
<sequence>MTSIRSLAKKAPTAIAMFNMGGPSTLPEDYVGPWVAKRRTPKIVDQYAQIGGGSPILKWTNIQGENLCKILDEIRPESAPHKHYVFFRYANPLTEQSLLQMKEDGVTRAVAFSQYPQWSCTTSGSSMNHLWRELDRLNMKEDFKWSLIDRWNTHPGYISAVANRVKIGLEQYAPEDRDKVIIMFSAHSVPMKTVYKGDAYVNEIAATADRVMKQLAGKNPHILSWQSKVGYLPWMGPSTSDVIKHYGQQGHKYVMAVPIAFTSDHIETLYEIDIEYGEEAEEAGITNFKRCPSLNDEPLLFKAQADIVKQHLDSNELHSPAYPLNCARCTNPMCRSILNPIKPYKKLLTIMLSSRERLQERQSQYAAPRHEYLQQLVDEFQRSPDILRKEEVVANLANFAYDPINYTSLSRLRIMDLFLDILDVDQKGKDSSNANHDEEITTSPSRKHQLMEFAMGGICNCIADPHLQQQFIDGDGVDILVPYILEIPLKDEQISPFRPPELDVRVSALSIAYFLLDSSAFVSVTPNKIITKMQSLQYHSIVQIANTAAVFLSRYQELLLHNVASSIS</sequence>
<accession>A0AAV0VC04</accession>
<dbReference type="InterPro" id="IPR016024">
    <property type="entry name" value="ARM-type_fold"/>
</dbReference>
<evidence type="ECO:0000256" key="4">
    <source>
        <dbReference type="ARBA" id="ARBA00023239"/>
    </source>
</evidence>
<dbReference type="EMBL" id="CANTFM010002332">
    <property type="protein sequence ID" value="CAI5745893.1"/>
    <property type="molecule type" value="Genomic_DNA"/>
</dbReference>
<dbReference type="AlphaFoldDB" id="A0AAV0VC04"/>
<comment type="pathway">
    <text evidence="1">Porphyrin-containing compound metabolism; protoheme biosynthesis.</text>
</comment>
<dbReference type="HAMAP" id="MF_00323">
    <property type="entry name" value="Ferrochelatase"/>
    <property type="match status" value="1"/>
</dbReference>
<dbReference type="CDD" id="cd00419">
    <property type="entry name" value="Ferrochelatase_C"/>
    <property type="match status" value="1"/>
</dbReference>
<dbReference type="InterPro" id="IPR001015">
    <property type="entry name" value="Ferrochelatase"/>
</dbReference>
<keyword evidence="8" id="KW-1185">Reference proteome</keyword>
<dbReference type="NCBIfam" id="TIGR00109">
    <property type="entry name" value="hemH"/>
    <property type="match status" value="1"/>
</dbReference>
<evidence type="ECO:0000256" key="5">
    <source>
        <dbReference type="ARBA" id="ARBA00023244"/>
    </source>
</evidence>
<evidence type="ECO:0000256" key="1">
    <source>
        <dbReference type="ARBA" id="ARBA00004744"/>
    </source>
</evidence>
<dbReference type="GO" id="GO:0006783">
    <property type="term" value="P:heme biosynthetic process"/>
    <property type="evidence" value="ECO:0007669"/>
    <property type="project" value="UniProtKB-KW"/>
</dbReference>
<keyword evidence="3" id="KW-0350">Heme biosynthesis</keyword>
<dbReference type="Proteomes" id="UP001162029">
    <property type="component" value="Unassembled WGS sequence"/>
</dbReference>
<dbReference type="GO" id="GO:0005739">
    <property type="term" value="C:mitochondrion"/>
    <property type="evidence" value="ECO:0007669"/>
    <property type="project" value="TreeGrafter"/>
</dbReference>
<dbReference type="SUPFAM" id="SSF53800">
    <property type="entry name" value="Chelatase"/>
    <property type="match status" value="1"/>
</dbReference>
<dbReference type="InterPro" id="IPR033644">
    <property type="entry name" value="Ferrochelatase_C"/>
</dbReference>
<reference evidence="7" key="1">
    <citation type="submission" date="2022-12" db="EMBL/GenBank/DDBJ databases">
        <authorList>
            <person name="Webb A."/>
        </authorList>
    </citation>
    <scope>NUCLEOTIDE SEQUENCE</scope>
    <source>
        <strain evidence="7">Pd1</strain>
    </source>
</reference>
<keyword evidence="2" id="KW-0408">Iron</keyword>
<protein>
    <recommendedName>
        <fullName evidence="9">Ferrochelatase</fullName>
    </recommendedName>
</protein>